<dbReference type="EMBL" id="BAAAMU010000003">
    <property type="protein sequence ID" value="GAA1612972.1"/>
    <property type="molecule type" value="Genomic_DNA"/>
</dbReference>
<evidence type="ECO:0000313" key="2">
    <source>
        <dbReference type="Proteomes" id="UP001500064"/>
    </source>
</evidence>
<dbReference type="Proteomes" id="UP001500064">
    <property type="component" value="Unassembled WGS sequence"/>
</dbReference>
<evidence type="ECO:0000313" key="1">
    <source>
        <dbReference type="EMBL" id="GAA1612972.1"/>
    </source>
</evidence>
<reference evidence="2" key="1">
    <citation type="journal article" date="2019" name="Int. J. Syst. Evol. Microbiol.">
        <title>The Global Catalogue of Microorganisms (GCM) 10K type strain sequencing project: providing services to taxonomists for standard genome sequencing and annotation.</title>
        <authorList>
            <consortium name="The Broad Institute Genomics Platform"/>
            <consortium name="The Broad Institute Genome Sequencing Center for Infectious Disease"/>
            <person name="Wu L."/>
            <person name="Ma J."/>
        </authorList>
    </citation>
    <scope>NUCLEOTIDE SEQUENCE [LARGE SCALE GENOMIC DNA]</scope>
    <source>
        <strain evidence="2">JCM 13929</strain>
    </source>
</reference>
<proteinExistence type="predicted"/>
<keyword evidence="2" id="KW-1185">Reference proteome</keyword>
<sequence length="75" mass="7986">MLFPDGTFHFGGLVCGRDIWRLGVSAVWGGSELFLQLGELVVHVCQSGHLGWGNEFGDGGEKAFVGLGQLVTYGC</sequence>
<organism evidence="1 2">
    <name type="scientific">Nonomuraea maheshkhaliensis</name>
    <dbReference type="NCBI Taxonomy" id="419590"/>
    <lineage>
        <taxon>Bacteria</taxon>
        <taxon>Bacillati</taxon>
        <taxon>Actinomycetota</taxon>
        <taxon>Actinomycetes</taxon>
        <taxon>Streptosporangiales</taxon>
        <taxon>Streptosporangiaceae</taxon>
        <taxon>Nonomuraea</taxon>
    </lineage>
</organism>
<comment type="caution">
    <text evidence="1">The sequence shown here is derived from an EMBL/GenBank/DDBJ whole genome shotgun (WGS) entry which is preliminary data.</text>
</comment>
<name>A0ABP4QPW5_9ACTN</name>
<accession>A0ABP4QPW5</accession>
<protein>
    <submittedName>
        <fullName evidence="1">Uncharacterized protein</fullName>
    </submittedName>
</protein>
<gene>
    <name evidence="1" type="ORF">GCM10009733_006280</name>
</gene>